<organism evidence="3 4">
    <name type="scientific">Olivibacter ginsenosidimutans</name>
    <dbReference type="NCBI Taxonomy" id="1176537"/>
    <lineage>
        <taxon>Bacteria</taxon>
        <taxon>Pseudomonadati</taxon>
        <taxon>Bacteroidota</taxon>
        <taxon>Sphingobacteriia</taxon>
        <taxon>Sphingobacteriales</taxon>
        <taxon>Sphingobacteriaceae</taxon>
        <taxon>Olivibacter</taxon>
    </lineage>
</organism>
<accession>A0ABP9BIP6</accession>
<gene>
    <name evidence="3" type="ORF">GCM10023231_25530</name>
</gene>
<dbReference type="Pfam" id="PF02657">
    <property type="entry name" value="SufE"/>
    <property type="match status" value="1"/>
</dbReference>
<sequence length="139" mass="15969">MTINEIQDELIEDFSFFEDWMAKYEYIIQLGKELPLIDEVYKTDDLLIKGCQSRVWLRADYIDDRVIFTADSDAIITKGLVSLMIKVLSGQKAEDIVQADLYFIDAIGLKEHLSPTRANGLVAMVKQMKLYAMAFSARY</sequence>
<dbReference type="RefSeq" id="WP_345232180.1">
    <property type="nucleotide sequence ID" value="NZ_BAABIQ010000037.1"/>
</dbReference>
<dbReference type="EMBL" id="BAABIQ010000037">
    <property type="protein sequence ID" value="GAA4795995.1"/>
    <property type="molecule type" value="Genomic_DNA"/>
</dbReference>
<dbReference type="PANTHER" id="PTHR43597">
    <property type="entry name" value="SULFUR ACCEPTOR PROTEIN CSDE"/>
    <property type="match status" value="1"/>
</dbReference>
<evidence type="ECO:0000313" key="3">
    <source>
        <dbReference type="EMBL" id="GAA4795995.1"/>
    </source>
</evidence>
<proteinExistence type="inferred from homology"/>
<evidence type="ECO:0000259" key="2">
    <source>
        <dbReference type="Pfam" id="PF02657"/>
    </source>
</evidence>
<dbReference type="SUPFAM" id="SSF82649">
    <property type="entry name" value="SufE/NifU"/>
    <property type="match status" value="1"/>
</dbReference>
<feature type="domain" description="Fe-S metabolism associated" evidence="2">
    <location>
        <begin position="11"/>
        <end position="129"/>
    </location>
</feature>
<dbReference type="Proteomes" id="UP001501411">
    <property type="component" value="Unassembled WGS sequence"/>
</dbReference>
<reference evidence="4" key="1">
    <citation type="journal article" date="2019" name="Int. J. Syst. Evol. Microbiol.">
        <title>The Global Catalogue of Microorganisms (GCM) 10K type strain sequencing project: providing services to taxonomists for standard genome sequencing and annotation.</title>
        <authorList>
            <consortium name="The Broad Institute Genomics Platform"/>
            <consortium name="The Broad Institute Genome Sequencing Center for Infectious Disease"/>
            <person name="Wu L."/>
            <person name="Ma J."/>
        </authorList>
    </citation>
    <scope>NUCLEOTIDE SEQUENCE [LARGE SCALE GENOMIC DNA]</scope>
    <source>
        <strain evidence="4">JCM 18200</strain>
    </source>
</reference>
<comment type="similarity">
    <text evidence="1">Belongs to the SufE family.</text>
</comment>
<keyword evidence="4" id="KW-1185">Reference proteome</keyword>
<evidence type="ECO:0000256" key="1">
    <source>
        <dbReference type="ARBA" id="ARBA00010282"/>
    </source>
</evidence>
<evidence type="ECO:0000313" key="4">
    <source>
        <dbReference type="Proteomes" id="UP001501411"/>
    </source>
</evidence>
<dbReference type="PANTHER" id="PTHR43597:SF5">
    <property type="entry name" value="SUFE-LIKE PROTEIN 2, CHLOROPLASTIC"/>
    <property type="match status" value="1"/>
</dbReference>
<dbReference type="Gene3D" id="3.90.1010.10">
    <property type="match status" value="1"/>
</dbReference>
<name>A0ABP9BIP6_9SPHI</name>
<protein>
    <submittedName>
        <fullName evidence="3">SufE family protein</fullName>
    </submittedName>
</protein>
<comment type="caution">
    <text evidence="3">The sequence shown here is derived from an EMBL/GenBank/DDBJ whole genome shotgun (WGS) entry which is preliminary data.</text>
</comment>
<dbReference type="InterPro" id="IPR003808">
    <property type="entry name" value="Fe-S_metab-assoc_dom"/>
</dbReference>